<dbReference type="Proteomes" id="UP001057452">
    <property type="component" value="Chromosome 13"/>
</dbReference>
<gene>
    <name evidence="1" type="ORF">KUCAC02_005835</name>
</gene>
<comment type="caution">
    <text evidence="1">The sequence shown here is derived from an EMBL/GenBank/DDBJ whole genome shotgun (WGS) entry which is preliminary data.</text>
</comment>
<keyword evidence="2" id="KW-1185">Reference proteome</keyword>
<proteinExistence type="predicted"/>
<feature type="non-terminal residue" evidence="1">
    <location>
        <position position="1"/>
    </location>
</feature>
<evidence type="ECO:0000313" key="1">
    <source>
        <dbReference type="EMBL" id="KAI4815700.1"/>
    </source>
</evidence>
<accession>A0ACB9WQP5</accession>
<protein>
    <submittedName>
        <fullName evidence="1">Uncharacterized protein</fullName>
    </submittedName>
</protein>
<dbReference type="EMBL" id="CM043797">
    <property type="protein sequence ID" value="KAI4815700.1"/>
    <property type="molecule type" value="Genomic_DNA"/>
</dbReference>
<evidence type="ECO:0000313" key="2">
    <source>
        <dbReference type="Proteomes" id="UP001057452"/>
    </source>
</evidence>
<feature type="non-terminal residue" evidence="1">
    <location>
        <position position="2484"/>
    </location>
</feature>
<reference evidence="1" key="1">
    <citation type="submission" date="2022-05" db="EMBL/GenBank/DDBJ databases">
        <title>Chromosome-level genome of Chaenocephalus aceratus.</title>
        <authorList>
            <person name="Park H."/>
        </authorList>
    </citation>
    <scope>NUCLEOTIDE SEQUENCE</scope>
    <source>
        <strain evidence="1">KU_202001</strain>
    </source>
</reference>
<sequence length="2484" mass="284621">RGAIEGAKIEQYLLEKSRVCRQAHDERNYHVFYCMLKGMTPEEKKKLGLSRASDYTYLTMGTCTVCDGRDDLKEYSNIRSAMKVLMFTDKENWEIYKLLATILHMGNLRYEDTTMLNKLNFQHKLNTYYIPPKNNHETQFGIQHFAGVVYYETRGFLEKNRDTLYGDIIQLVHSSKNKFIKQIFQADVAMGAETRKRSPTLSSQFKRSLELLMRTLSVCQPFFVRCIKPNEYKKPMLRYSGMMETIRIRRAGYPIRYTFVEFVDRYRVLMPGVKPAYKQPQQAMVTGWLFTVVTAPTPAPPEAVDVELSSARHEDLRGTCQRIAEAVLGRDDDWQMGKTKIFLKSASIVTTTTCCWRSRDKAITDKVILIQKVVRGFKDRSNFLKMKKSAVLIQKTWRGYQCRKNYGAMRAGFSRLQALVRSRKLCASYHVARQRITGFQGRCRTGCGPITIQAHTRGMIARRLYRRLQGEYRRRLEAEKMRLAEETKLRNQMSAKRAKAEAERKHQGMFLLETRSAWPLATEDAEREKKEKQEARRKKEMVEQMEKARLEPVNDSDMVDKMFGFLGTTASFPGQEGQAPAGFEDLERTHQELQEEDLDEALPLPEDDEEEDLSEYKFAKFAATYFQGTTTHTYVRRPLKQPLLFHDDEGDQLAALAVWITVLRFMGDLPEPKYHTAISDGSEKIPVMTKIYETLGKKTYKRELQTPHSDSHKKNSVRHKLVSLTLKKKSKITEEVTKRLNDGEYGLHGNSMLEDRPTSNLEKLHFIIGNGILRPALRDEIYCQICKQLSQNPSKSSHARGWILISLCVGCFAPSDKFLKYLRNFISSGPPGYAPYCEERLRRTFVNGTRTQPPSWLELQATKSKKPIMLPVTFMDGTTKTLLTDSATTAMELCSALSDKINLRDRFGFSLYIALFDKVSSLGSGNDHVMDAVSQCEQYAKEQGAQERNAPWRLFFRKEIFTPWHNPGDDQVATNLIYQQSVRGVKFGEYRCDRDDLAELASQQYYVDYGSEILLERLLSLIPSYIPDREISTSRTVEKWAHLIMAAHKKGIYTQKRFDPQKVKEEVVDFARHKWPLLFSRFYEAFMFSDPANNTREQLISFTPGHRSSNNTREQLISFTPGHTSSNNTREQLTSFTPGHRSSNNTREQLISFTPGHRSSNNTREQLISFTPGPQIQQQHERTAHLVHAWPQIQQQHERTAHLVHAWPQIQQQHERTAHLVHAWPQIQQQHERTAHLVHAWPQIQQQHERTAHLVHAWPQIQQQHERTAHLVHAWPQIQQQHERTAHLVHAWPQIQQQQGEQLISFTPGHRSSNNTREQLISFTPGRRSSNNTREQLISFTPGRRSSNNTREQLISFTPGRRSSNNTREQLISFTPGRRSSNNTREQLISFTPGRRSSNNTREQLISFTPGRRSSNNTREQLISFTPGRRSSNNTREQLISFTPGRRSSNNTREQLTSFTPGRRSSNNTREQLTSFTPGRRSSNNTREQLTSFTPGRRSSNNTREQLLVHAWPRSSNNTREQLTSFTPGRRSSNNTREQLISFTPGRRSSNNRRTAHLVHAWPQIQQQQGEQLISFTPGRRSSNNRGEQLISFTPGRRSSNNTENSHLVTPGHRSSNNTREQLTSFTPGHRSSNNTREQLTSFTPGHRSSNNTREQLISFTPGHRSSNNTREQLTSFTPGHRSSNNTREQLTSFTPGHRSSNNRENSSSRSRLAADPATTRENSSPRSRLATDPANNTREQLISFTPGHRSSNNTRETAHLVHAWPQIQQQQGEQLISFTPGRRSSNNTREQLTSFTPGHRSSNNTREQLISFTPGHRSSKQQGEQLISFTPGRRSSNNTREQLISFTPGHRSSNKQGEQLISFTPGRRSSNNTREQLISFTPGHRSSNNTGEQLTSFTPGHRSSNNTREQLTSFTPGHRSSNNTREQLISFTPGHRSSNNRENSSSRSRLAADPATTRENSSPRSRLATDPATTRENSSSRSRLATDPATTRGEQLISFTPGHRSSNNTREQLTSFTPGRRSSNNRENSSSRSRLATDPATTRENSSSRSRLATDPATTGRTAHLVHAWPQIQQQHERTAHLVHAWPQIQQQHERTAHLVHAWPQIQQQHERTAHLVHAWPQIQQQHERTAHLVHAWPQIQQQHERTAHLVHAWPQIQQQQGEQLISFTPGRRSSNNTREQLTSFERSCPALPKNDLIVAVNWTGVYFVDEQEQVLLELSFPEITAVSSSRGGKLQSQSFTLATIKADEYTFTSNNAEDIRDLVVTFLEGLRKRSKFVVALQDNPNPPGEESTFLSFLKGDLILLDQDSGEQVLNSGWAHGVNGRTNQKGDFPADCVYVLPCMTRPQQEIVALVTMTPDQRQESVRVSQNLMPESDDRMKPYTLEEFSYDYFRHARSSVSLVVRYSPHSLRPPPKHTLSRVMVTKNRGKDKMWSCTREPLKLPLLKKVVNHEELAQDACMAFIDILQMVTVPTVSTCSCLLKP</sequence>
<organism evidence="1 2">
    <name type="scientific">Chaenocephalus aceratus</name>
    <name type="common">Blackfin icefish</name>
    <name type="synonym">Chaenichthys aceratus</name>
    <dbReference type="NCBI Taxonomy" id="36190"/>
    <lineage>
        <taxon>Eukaryota</taxon>
        <taxon>Metazoa</taxon>
        <taxon>Chordata</taxon>
        <taxon>Craniata</taxon>
        <taxon>Vertebrata</taxon>
        <taxon>Euteleostomi</taxon>
        <taxon>Actinopterygii</taxon>
        <taxon>Neopterygii</taxon>
        <taxon>Teleostei</taxon>
        <taxon>Neoteleostei</taxon>
        <taxon>Acanthomorphata</taxon>
        <taxon>Eupercaria</taxon>
        <taxon>Perciformes</taxon>
        <taxon>Notothenioidei</taxon>
        <taxon>Channichthyidae</taxon>
        <taxon>Chaenocephalus</taxon>
    </lineage>
</organism>
<name>A0ACB9WQP5_CHAAC</name>